<feature type="compositionally biased region" description="Basic and acidic residues" evidence="1">
    <location>
        <begin position="434"/>
        <end position="453"/>
    </location>
</feature>
<feature type="region of interest" description="Disordered" evidence="1">
    <location>
        <begin position="408"/>
        <end position="480"/>
    </location>
</feature>
<evidence type="ECO:0000313" key="3">
    <source>
        <dbReference type="Proteomes" id="UP000837801"/>
    </source>
</evidence>
<feature type="compositionally biased region" description="Basic and acidic residues" evidence="1">
    <location>
        <begin position="684"/>
        <end position="694"/>
    </location>
</feature>
<protein>
    <submittedName>
        <fullName evidence="2">Uncharacterized protein</fullName>
    </submittedName>
</protein>
<feature type="region of interest" description="Disordered" evidence="1">
    <location>
        <begin position="495"/>
        <end position="614"/>
    </location>
</feature>
<feature type="compositionally biased region" description="Polar residues" evidence="1">
    <location>
        <begin position="62"/>
        <end position="71"/>
    </location>
</feature>
<feature type="compositionally biased region" description="Polar residues" evidence="1">
    <location>
        <begin position="782"/>
        <end position="819"/>
    </location>
</feature>
<feature type="compositionally biased region" description="Basic and acidic residues" evidence="1">
    <location>
        <begin position="131"/>
        <end position="149"/>
    </location>
</feature>
<feature type="compositionally biased region" description="Acidic residues" evidence="1">
    <location>
        <begin position="24"/>
        <end position="38"/>
    </location>
</feature>
<name>A0A9P0VXK4_9ASCO</name>
<feature type="compositionally biased region" description="Polar residues" evidence="1">
    <location>
        <begin position="203"/>
        <end position="224"/>
    </location>
</feature>
<gene>
    <name evidence="2" type="ORF">CLIB1423_05S03202</name>
</gene>
<proteinExistence type="predicted"/>
<dbReference type="OrthoDB" id="4081733at2759"/>
<feature type="compositionally biased region" description="Low complexity" evidence="1">
    <location>
        <begin position="301"/>
        <end position="312"/>
    </location>
</feature>
<feature type="compositionally biased region" description="Basic and acidic residues" evidence="1">
    <location>
        <begin position="256"/>
        <end position="271"/>
    </location>
</feature>
<feature type="region of interest" description="Disordered" evidence="1">
    <location>
        <begin position="1"/>
        <end position="394"/>
    </location>
</feature>
<dbReference type="Proteomes" id="UP000837801">
    <property type="component" value="Unassembled WGS sequence"/>
</dbReference>
<feature type="compositionally biased region" description="Basic and acidic residues" evidence="1">
    <location>
        <begin position="291"/>
        <end position="300"/>
    </location>
</feature>
<dbReference type="AlphaFoldDB" id="A0A9P0VXK4"/>
<organism evidence="2 3">
    <name type="scientific">[Candida] railenensis</name>
    <dbReference type="NCBI Taxonomy" id="45579"/>
    <lineage>
        <taxon>Eukaryota</taxon>
        <taxon>Fungi</taxon>
        <taxon>Dikarya</taxon>
        <taxon>Ascomycota</taxon>
        <taxon>Saccharomycotina</taxon>
        <taxon>Pichiomycetes</taxon>
        <taxon>Debaryomycetaceae</taxon>
        <taxon>Kurtzmaniella</taxon>
    </lineage>
</organism>
<feature type="compositionally biased region" description="Acidic residues" evidence="1">
    <location>
        <begin position="329"/>
        <end position="340"/>
    </location>
</feature>
<feature type="compositionally biased region" description="Basic and acidic residues" evidence="1">
    <location>
        <begin position="183"/>
        <end position="197"/>
    </location>
</feature>
<feature type="region of interest" description="Disordered" evidence="1">
    <location>
        <begin position="742"/>
        <end position="819"/>
    </location>
</feature>
<feature type="compositionally biased region" description="Polar residues" evidence="1">
    <location>
        <begin position="518"/>
        <end position="548"/>
    </location>
</feature>
<accession>A0A9P0VXK4</accession>
<feature type="compositionally biased region" description="Polar residues" evidence="1">
    <location>
        <begin position="79"/>
        <end position="89"/>
    </location>
</feature>
<dbReference type="EMBL" id="CAKXYY010000005">
    <property type="protein sequence ID" value="CAH2351995.1"/>
    <property type="molecule type" value="Genomic_DNA"/>
</dbReference>
<feature type="compositionally biased region" description="Basic and acidic residues" evidence="1">
    <location>
        <begin position="756"/>
        <end position="772"/>
    </location>
</feature>
<feature type="region of interest" description="Disordered" evidence="1">
    <location>
        <begin position="676"/>
        <end position="704"/>
    </location>
</feature>
<reference evidence="2" key="1">
    <citation type="submission" date="2022-03" db="EMBL/GenBank/DDBJ databases">
        <authorList>
            <person name="Legras J.-L."/>
            <person name="Devillers H."/>
            <person name="Grondin C."/>
        </authorList>
    </citation>
    <scope>NUCLEOTIDE SEQUENCE</scope>
    <source>
        <strain evidence="2">CLIB 1423</strain>
    </source>
</reference>
<feature type="compositionally biased region" description="Low complexity" evidence="1">
    <location>
        <begin position="583"/>
        <end position="598"/>
    </location>
</feature>
<comment type="caution">
    <text evidence="2">The sequence shown here is derived from an EMBL/GenBank/DDBJ whole genome shotgun (WGS) entry which is preliminary data.</text>
</comment>
<feature type="compositionally biased region" description="Basic and acidic residues" evidence="1">
    <location>
        <begin position="369"/>
        <end position="378"/>
    </location>
</feature>
<sequence>MSDNVERHNSTRWARASVPNYGDEWGDEYDYDEHDEDQVEKSYRQLHNLSSHEEEPELEENVQTGHESSQRIVVDDNHVQNASSPQSSRTQEEPLRVPGENLVLSIDNFRSRQDSDSSDDEDFGIEPIPEEVLRQQANKEEGSGYKEQGEQEVGEEEQKSDVKNLPSIPSEQSSSHPQVAQHKAIDNRIRSSFEDHIMPPTPTYNNHFTPETPQSERSFASDTDSIQKESDLNVIRASSRKRPPEPMNEADYNVVDVHKHDTINEKSQRQNEEEEDVLPREPAGAAASVHDTSDSSDRHLTTSSSGPTSPISEAPTPLVLSIDNKDLNDSDSDSDDDDDWGYNANNASNSDSDDDDDDKKGDGWSFKSKSSDVNKSQEDVEIANTSSKGKDIDNLIDDLQNNSLIIDEGESSDGYLPSITPAQDTELPDFSNYDARDSDSKALDDDKELDSSKDVSPLPTEPLTISHKGSIRKPPPGRVDLVSVDYSNIADAVRDYLSDEEQQQNEKLNDIDEDNESLALQPTESSGSLSTGKFSFAPSHSSGTQFNEIKSAALPSLPTHQHGSQFNEIKTTGLPSLPPQPDSAGASSSVYSSVNPSPIDFMPPRSFDKSDLSRRDSTMTTNTFNMGAWQPNTNNFRDQFISDNENDGRMSYNPVLYDKETAANYNKFTQLGEVNEAESDEENDRTQDNFHDNHSSNSDLSIPDTIDAALPRVPDEDEDEDEDEEGDANISKINKIKTVDTLDSKPLSSGTFGESVLKDPPHSKGLFKEEKVTPMSSMLDVGNSSGKESSATTLKESGETENGGQRVVSKSSTKSNNTVVGGAYPPYDWKNIMSKSQSIDRIRLLKDASALESEYDSGLNHWLSATLKMSEESPTIHIGKIATAVYQNAPHSDIRRHNSLRTTLSIVKDKVETSGMQTSSLGKRFFHRSKKFIKSSD</sequence>
<keyword evidence="3" id="KW-1185">Reference proteome</keyword>
<feature type="compositionally biased region" description="Polar residues" evidence="1">
    <location>
        <begin position="167"/>
        <end position="178"/>
    </location>
</feature>
<feature type="compositionally biased region" description="Polar residues" evidence="1">
    <location>
        <begin position="558"/>
        <end position="574"/>
    </location>
</feature>
<evidence type="ECO:0000313" key="2">
    <source>
        <dbReference type="EMBL" id="CAH2351995.1"/>
    </source>
</evidence>
<evidence type="ECO:0000256" key="1">
    <source>
        <dbReference type="SAM" id="MobiDB-lite"/>
    </source>
</evidence>